<feature type="domain" description="PA" evidence="8">
    <location>
        <begin position="854"/>
        <end position="945"/>
    </location>
</feature>
<dbReference type="SUPFAM" id="SSF48225">
    <property type="entry name" value="Seven-hairpin glycosidases"/>
    <property type="match status" value="1"/>
</dbReference>
<dbReference type="AlphaFoldDB" id="A0A3M6VJ70"/>
<dbReference type="SUPFAM" id="SSF52025">
    <property type="entry name" value="PA domain"/>
    <property type="match status" value="1"/>
</dbReference>
<gene>
    <name evidence="9" type="ORF">DD238_003063</name>
</gene>
<evidence type="ECO:0000256" key="1">
    <source>
        <dbReference type="ARBA" id="ARBA00004240"/>
    </source>
</evidence>
<keyword evidence="10" id="KW-1185">Reference proteome</keyword>
<dbReference type="EC" id="3.2.1.-" evidence="7"/>
<dbReference type="InterPro" id="IPR012341">
    <property type="entry name" value="6hp_glycosidase-like_sf"/>
</dbReference>
<dbReference type="Pfam" id="PF01532">
    <property type="entry name" value="Glyco_hydro_47"/>
    <property type="match status" value="1"/>
</dbReference>
<protein>
    <recommendedName>
        <fullName evidence="7">alpha-1,2-Mannosidase</fullName>
        <ecNumber evidence="7">3.2.1.-</ecNumber>
    </recommendedName>
</protein>
<dbReference type="GO" id="GO:0044322">
    <property type="term" value="C:endoplasmic reticulum quality control compartment"/>
    <property type="evidence" value="ECO:0007669"/>
    <property type="project" value="GOC"/>
</dbReference>
<dbReference type="Proteomes" id="UP000282087">
    <property type="component" value="Unassembled WGS sequence"/>
</dbReference>
<feature type="active site" description="Proton donor" evidence="5">
    <location>
        <position position="166"/>
    </location>
</feature>
<dbReference type="PRINTS" id="PR00747">
    <property type="entry name" value="GLYHDRLASE47"/>
</dbReference>
<dbReference type="GO" id="GO:1904380">
    <property type="term" value="P:endoplasmic reticulum mannose trimming"/>
    <property type="evidence" value="ECO:0007669"/>
    <property type="project" value="InterPro"/>
</dbReference>
<dbReference type="PANTHER" id="PTHR45679:SF6">
    <property type="entry name" value="ER DEGRADATION-ENHANCING ALPHA-MANNOSIDASE-LIKE PROTEIN 2"/>
    <property type="match status" value="1"/>
</dbReference>
<dbReference type="InterPro" id="IPR003137">
    <property type="entry name" value="PA_domain"/>
</dbReference>
<dbReference type="Gene3D" id="1.50.10.10">
    <property type="match status" value="1"/>
</dbReference>
<evidence type="ECO:0000256" key="4">
    <source>
        <dbReference type="ARBA" id="ARBA00023180"/>
    </source>
</evidence>
<name>A0A3M6VJ70_9STRA</name>
<dbReference type="CDD" id="cd04818">
    <property type="entry name" value="PA_subtilisin_1"/>
    <property type="match status" value="1"/>
</dbReference>
<comment type="similarity">
    <text evidence="2 7">Belongs to the glycosyl hydrolase 47 family.</text>
</comment>
<evidence type="ECO:0000256" key="7">
    <source>
        <dbReference type="RuleBase" id="RU361193"/>
    </source>
</evidence>
<keyword evidence="7" id="KW-0326">Glycosidase</keyword>
<dbReference type="GO" id="GO:0016020">
    <property type="term" value="C:membrane"/>
    <property type="evidence" value="ECO:0007669"/>
    <property type="project" value="InterPro"/>
</dbReference>
<dbReference type="Gene3D" id="3.50.30.30">
    <property type="match status" value="1"/>
</dbReference>
<dbReference type="PANTHER" id="PTHR45679">
    <property type="entry name" value="ER DEGRADATION-ENHANCING ALPHA-MANNOSIDASE-LIKE PROTEIN 2"/>
    <property type="match status" value="1"/>
</dbReference>
<dbReference type="InterPro" id="IPR009011">
    <property type="entry name" value="Man6P_isomerase_rcpt-bd_dom_sf"/>
</dbReference>
<keyword evidence="4" id="KW-0325">Glycoprotein</keyword>
<dbReference type="STRING" id="542832.A0A3M6VJ70"/>
<dbReference type="GO" id="GO:0005975">
    <property type="term" value="P:carbohydrate metabolic process"/>
    <property type="evidence" value="ECO:0007669"/>
    <property type="project" value="InterPro"/>
</dbReference>
<organism evidence="9 10">
    <name type="scientific">Peronospora effusa</name>
    <dbReference type="NCBI Taxonomy" id="542832"/>
    <lineage>
        <taxon>Eukaryota</taxon>
        <taxon>Sar</taxon>
        <taxon>Stramenopiles</taxon>
        <taxon>Oomycota</taxon>
        <taxon>Peronosporomycetes</taxon>
        <taxon>Peronosporales</taxon>
        <taxon>Peronosporaceae</taxon>
        <taxon>Peronospora</taxon>
    </lineage>
</organism>
<accession>A0A3M6VJ70</accession>
<sequence length="1042" mass="115664">MAQQRYKLGDYCEETGAPRAVNIQVKCCTFRNNETYIGFVEEKLTCEYEINVCSPVACGLMQRDQFVLTAPTSMKEDERIALTKTVKDMFYHAYNGYLIHAFPLDDLQPLSCRGGEFELGRLPMLTLIDTLDTLAVMEDATEFRRAVGLVVKNANYDLDTEVSVFETTIRVLGGLLSAHLFAVNTDLKLFPEGGYDDALLRLAVDLAERLMPAFDTVTGIPYGTVNLKRGVLAGETPIASTAGAGSLSLEFTMLSVLTGDPKYAAASRGAVRALFQRRSRIGLLGKHINTMTGEWTELSSGPGTNSDSFYEYLLKMYELFGDRESLEMFAQVYPSVLAHNKHGDWYTDVFMHTGCHHRSVSSAIVFESLAAFWPGMQVAVGDLSAAVESMNSFYRVWRDYGFLSEQFNVGVWKPVKSQGGGGARYPLRPELIESTFYMHEATNDSSWLRAGAHVVYSLQKYAKTPCGYASIADVESKKQEDYIPSFFLSETCKYLYLLFNTTHFFRRGNYVMTTEAHPLPILATKLVRPILQATDANVNSSKVAHDNQFSPERIMRCQLPKFYEFINYSVHYEGKAVAQTPRCSPPAPSPALLQKAIRPAIEKLAVTASDGAKSTTTTDVKVKFVGKESLASDVTQEWIPALEGQLQKIGSKNVNGQLLEQLLEGSYGESTHRHQPTSEQEDQGLVVQFLDGGSHLGEFRVEQLPGRLRVTREETGDWIDASGILGDSHMIIGVGSNDGTENDASADSYTFEDPKKTQIEQRDDYHLPYLSWNYVYKVDDDLSLPVDQRCSLHVQVDPKPYPGELQHKNARPHVDRDVKGKHSVWLTVPCVGAGFGVTNTFQTSRAFPHMELIVADPVHACSEGPNLPQHSVRGKIMLVQRGDCDFEAKAQNAATWGALGLIIVNTEDDDLVMVMGGTDESTENTTVEVLDIPVVMVPQRLGEWLKTRLAEAQMFSLSPVKVSIELTVRHHTHNIDSARRSRGIADGGSFPRIDGTAGNMKVYGPSWGMDLATIGVDKEKSRREDDEYRQESFSIAIIATPP</sequence>
<proteinExistence type="inferred from homology"/>
<dbReference type="GO" id="GO:0004571">
    <property type="term" value="F:mannosyl-oligosaccharide 1,2-alpha-mannosidase activity"/>
    <property type="evidence" value="ECO:0007669"/>
    <property type="project" value="InterPro"/>
</dbReference>
<comment type="cofactor">
    <cofactor evidence="6">
        <name>Ca(2+)</name>
        <dbReference type="ChEBI" id="CHEBI:29108"/>
    </cofactor>
</comment>
<keyword evidence="3" id="KW-0256">Endoplasmic reticulum</keyword>
<comment type="subcellular location">
    <subcellularLocation>
        <location evidence="1">Endoplasmic reticulum</location>
    </subcellularLocation>
</comment>
<evidence type="ECO:0000256" key="2">
    <source>
        <dbReference type="ARBA" id="ARBA00007658"/>
    </source>
</evidence>
<dbReference type="InterPro" id="IPR044674">
    <property type="entry name" value="EDEM1/2/3"/>
</dbReference>
<reference evidence="9 10" key="1">
    <citation type="submission" date="2018-06" db="EMBL/GenBank/DDBJ databases">
        <title>Comparative genomics of downy mildews reveals potential adaptations to biotrophy.</title>
        <authorList>
            <person name="Fletcher K."/>
            <person name="Klosterman S.J."/>
            <person name="Derevnina L."/>
            <person name="Martin F."/>
            <person name="Koike S."/>
            <person name="Reyes Chin-Wo S."/>
            <person name="Mou B."/>
            <person name="Michelmore R."/>
        </authorList>
    </citation>
    <scope>NUCLEOTIDE SEQUENCE [LARGE SCALE GENOMIC DNA]</scope>
    <source>
        <strain evidence="9 10">R14</strain>
    </source>
</reference>
<evidence type="ECO:0000256" key="5">
    <source>
        <dbReference type="PIRSR" id="PIRSR601382-1"/>
    </source>
</evidence>
<evidence type="ECO:0000313" key="10">
    <source>
        <dbReference type="Proteomes" id="UP000282087"/>
    </source>
</evidence>
<feature type="binding site" evidence="6">
    <location>
        <position position="514"/>
    </location>
    <ligand>
        <name>Ca(2+)</name>
        <dbReference type="ChEBI" id="CHEBI:29108"/>
    </ligand>
</feature>
<feature type="active site" description="Proton donor" evidence="5">
    <location>
        <position position="405"/>
    </location>
</feature>
<dbReference type="Gene3D" id="2.70.130.10">
    <property type="entry name" value="Mannose-6-phosphate receptor binding domain"/>
    <property type="match status" value="1"/>
</dbReference>
<dbReference type="VEuPathDB" id="FungiDB:DD237_003834"/>
<evidence type="ECO:0000313" key="9">
    <source>
        <dbReference type="EMBL" id="RMX67045.1"/>
    </source>
</evidence>
<feature type="active site" evidence="5">
    <location>
        <position position="307"/>
    </location>
</feature>
<dbReference type="Pfam" id="PF02225">
    <property type="entry name" value="PA"/>
    <property type="match status" value="1"/>
</dbReference>
<dbReference type="EMBL" id="QLLG01000179">
    <property type="protein sequence ID" value="RMX67045.1"/>
    <property type="molecule type" value="Genomic_DNA"/>
</dbReference>
<dbReference type="InterPro" id="IPR046450">
    <property type="entry name" value="PA_dom_sf"/>
</dbReference>
<keyword evidence="6" id="KW-0106">Calcium</keyword>
<dbReference type="InterPro" id="IPR036026">
    <property type="entry name" value="Seven-hairpin_glycosidases"/>
</dbReference>
<feature type="active site" evidence="5">
    <location>
        <position position="430"/>
    </location>
</feature>
<keyword evidence="7" id="KW-0378">Hydrolase</keyword>
<evidence type="ECO:0000259" key="8">
    <source>
        <dbReference type="Pfam" id="PF02225"/>
    </source>
</evidence>
<keyword evidence="6" id="KW-0479">Metal-binding</keyword>
<comment type="caution">
    <text evidence="9">The sequence shown here is derived from an EMBL/GenBank/DDBJ whole genome shotgun (WGS) entry which is preliminary data.</text>
</comment>
<dbReference type="GO" id="GO:0005509">
    <property type="term" value="F:calcium ion binding"/>
    <property type="evidence" value="ECO:0007669"/>
    <property type="project" value="InterPro"/>
</dbReference>
<dbReference type="InterPro" id="IPR001382">
    <property type="entry name" value="Glyco_hydro_47"/>
</dbReference>
<evidence type="ECO:0000256" key="6">
    <source>
        <dbReference type="PIRSR" id="PIRSR601382-2"/>
    </source>
</evidence>
<evidence type="ECO:0000256" key="3">
    <source>
        <dbReference type="ARBA" id="ARBA00022824"/>
    </source>
</evidence>